<feature type="signal peptide" evidence="10">
    <location>
        <begin position="1"/>
        <end position="20"/>
    </location>
</feature>
<keyword evidence="6" id="KW-0256">Endoplasmic reticulum</keyword>
<name>A0A1S6GL76_9MAXI</name>
<dbReference type="Pfam" id="PF21203">
    <property type="entry name" value="ECM10"/>
    <property type="match status" value="1"/>
</dbReference>
<sequence>MVAKCVSVCQLLLLASLAHADSVGTDLNSADLRMNLLHSFDQGRTWKERGTINLPASGLPPIYQEASSSQGLNELRELCDRDQLYLLKVISEGSGFEHRTFGSACRLLEANLVDFLHLHLDWRGNLAAVNLIVAPPSVSKDEVADEKTFRTKVITNAMENGPAPDTAAYIQRVEEEKVRSKTGEGGDNRSFLAKYWMYIVPVFIFMVINSAASPDNGGR</sequence>
<dbReference type="EMBL" id="KY314178">
    <property type="protein sequence ID" value="AQS22612.1"/>
    <property type="molecule type" value="mRNA"/>
</dbReference>
<feature type="chain" id="PRO_5012187675" description="ER membrane protein complex subunit 10" evidence="10">
    <location>
        <begin position="21"/>
        <end position="219"/>
    </location>
</feature>
<comment type="subcellular location">
    <subcellularLocation>
        <location evidence="1">Endoplasmic reticulum membrane</location>
        <topology evidence="1">Single-pass type I membrane protein</topology>
    </subcellularLocation>
</comment>
<dbReference type="PANTHER" id="PTHR21397:SF4">
    <property type="entry name" value="ER MEMBRANE PROTEIN COMPLEX SUBUNIT 10"/>
    <property type="match status" value="1"/>
</dbReference>
<protein>
    <recommendedName>
        <fullName evidence="3">ER membrane protein complex subunit 10</fullName>
    </recommendedName>
</protein>
<proteinExistence type="evidence at transcript level"/>
<evidence type="ECO:0000256" key="9">
    <source>
        <dbReference type="SAM" id="Phobius"/>
    </source>
</evidence>
<dbReference type="AlphaFoldDB" id="A0A1S6GL76"/>
<organism evidence="11">
    <name type="scientific">Pseudodiaptomus poplesia</name>
    <dbReference type="NCBI Taxonomy" id="213370"/>
    <lineage>
        <taxon>Eukaryota</taxon>
        <taxon>Metazoa</taxon>
        <taxon>Ecdysozoa</taxon>
        <taxon>Arthropoda</taxon>
        <taxon>Crustacea</taxon>
        <taxon>Multicrustacea</taxon>
        <taxon>Hexanauplia</taxon>
        <taxon>Copepoda</taxon>
        <taxon>Calanoida</taxon>
        <taxon>Pseudodiaptomidae</taxon>
        <taxon>Pseudodiaptomus</taxon>
    </lineage>
</organism>
<evidence type="ECO:0000256" key="4">
    <source>
        <dbReference type="ARBA" id="ARBA00022692"/>
    </source>
</evidence>
<evidence type="ECO:0000256" key="6">
    <source>
        <dbReference type="ARBA" id="ARBA00022824"/>
    </source>
</evidence>
<dbReference type="GO" id="GO:0072546">
    <property type="term" value="C:EMC complex"/>
    <property type="evidence" value="ECO:0007669"/>
    <property type="project" value="TreeGrafter"/>
</dbReference>
<keyword evidence="4 9" id="KW-0812">Transmembrane</keyword>
<evidence type="ECO:0000256" key="10">
    <source>
        <dbReference type="SAM" id="SignalP"/>
    </source>
</evidence>
<keyword evidence="5 10" id="KW-0732">Signal</keyword>
<dbReference type="CDD" id="cd22209">
    <property type="entry name" value="EMC10"/>
    <property type="match status" value="1"/>
</dbReference>
<reference evidence="11" key="1">
    <citation type="journal article" date="2017" name="Aquat. Toxicol.">
        <title>Spliced leader-based analyses reveal the effects of polycyclic aromatic hydrocarbons on gene expression in the copepod Pseudodiaptomus poplesia.</title>
        <authorList>
            <person name="Zhuang Y."/>
            <person name="Yang F."/>
            <person name="Xu D."/>
            <person name="Chen H."/>
            <person name="Zhang H."/>
            <person name="Liu G."/>
        </authorList>
    </citation>
    <scope>NUCLEOTIDE SEQUENCE</scope>
</reference>
<evidence type="ECO:0000256" key="2">
    <source>
        <dbReference type="ARBA" id="ARBA00007695"/>
    </source>
</evidence>
<evidence type="ECO:0000313" key="11">
    <source>
        <dbReference type="EMBL" id="AQS22612.1"/>
    </source>
</evidence>
<accession>A0A1S6GL76</accession>
<evidence type="ECO:0000256" key="1">
    <source>
        <dbReference type="ARBA" id="ARBA00004115"/>
    </source>
</evidence>
<feature type="transmembrane region" description="Helical" evidence="9">
    <location>
        <begin position="195"/>
        <end position="212"/>
    </location>
</feature>
<evidence type="ECO:0000256" key="7">
    <source>
        <dbReference type="ARBA" id="ARBA00022989"/>
    </source>
</evidence>
<evidence type="ECO:0000256" key="3">
    <source>
        <dbReference type="ARBA" id="ARBA00020105"/>
    </source>
</evidence>
<dbReference type="PANTHER" id="PTHR21397">
    <property type="entry name" value="CHROMATIN COMPLEXES SUBUNIT BAP18-RELATED"/>
    <property type="match status" value="1"/>
</dbReference>
<evidence type="ECO:0000256" key="5">
    <source>
        <dbReference type="ARBA" id="ARBA00022729"/>
    </source>
</evidence>
<keyword evidence="8 9" id="KW-0472">Membrane</keyword>
<keyword evidence="7 9" id="KW-1133">Transmembrane helix</keyword>
<evidence type="ECO:0000256" key="8">
    <source>
        <dbReference type="ARBA" id="ARBA00023136"/>
    </source>
</evidence>
<comment type="similarity">
    <text evidence="2">Belongs to the EMC10 family.</text>
</comment>